<protein>
    <submittedName>
        <fullName evidence="1">Uncharacterized protein</fullName>
    </submittedName>
</protein>
<evidence type="ECO:0000313" key="1">
    <source>
        <dbReference type="EMBL" id="KYN08406.1"/>
    </source>
</evidence>
<dbReference type="Proteomes" id="UP000078542">
    <property type="component" value="Unassembled WGS sequence"/>
</dbReference>
<organism evidence="1 2">
    <name type="scientific">Cyphomyrmex costatus</name>
    <dbReference type="NCBI Taxonomy" id="456900"/>
    <lineage>
        <taxon>Eukaryota</taxon>
        <taxon>Metazoa</taxon>
        <taxon>Ecdysozoa</taxon>
        <taxon>Arthropoda</taxon>
        <taxon>Hexapoda</taxon>
        <taxon>Insecta</taxon>
        <taxon>Pterygota</taxon>
        <taxon>Neoptera</taxon>
        <taxon>Endopterygota</taxon>
        <taxon>Hymenoptera</taxon>
        <taxon>Apocrita</taxon>
        <taxon>Aculeata</taxon>
        <taxon>Formicoidea</taxon>
        <taxon>Formicidae</taxon>
        <taxon>Myrmicinae</taxon>
        <taxon>Cyphomyrmex</taxon>
    </lineage>
</organism>
<proteinExistence type="predicted"/>
<gene>
    <name evidence="1" type="ORF">ALC62_00603</name>
</gene>
<sequence>MRLYCTTTSGENGPAKIRLRRIFPVANEDESAEDKSWSYDRALSSSSGKEIADGTAPRDSDRYHVNCMPSRLCSPRYPRRPSCTKDPYAATDAGFGAVERTRETKSREDAAGQWCSNCDGTTEFYDVINEASRRLNTIDNVTRLTDNPVLAYEYQGGEAARHDQ</sequence>
<accession>A0A151IQK2</accession>
<keyword evidence="2" id="KW-1185">Reference proteome</keyword>
<name>A0A151IQK2_9HYME</name>
<dbReference type="EMBL" id="KQ976779">
    <property type="protein sequence ID" value="KYN08406.1"/>
    <property type="molecule type" value="Genomic_DNA"/>
</dbReference>
<reference evidence="1 2" key="1">
    <citation type="submission" date="2016-03" db="EMBL/GenBank/DDBJ databases">
        <title>Cyphomyrmex costatus WGS genome.</title>
        <authorList>
            <person name="Nygaard S."/>
            <person name="Hu H."/>
            <person name="Boomsma J."/>
            <person name="Zhang G."/>
        </authorList>
    </citation>
    <scope>NUCLEOTIDE SEQUENCE [LARGE SCALE GENOMIC DNA]</scope>
    <source>
        <strain evidence="1">MS0001</strain>
        <tissue evidence="1">Whole body</tissue>
    </source>
</reference>
<evidence type="ECO:0000313" key="2">
    <source>
        <dbReference type="Proteomes" id="UP000078542"/>
    </source>
</evidence>
<dbReference type="AlphaFoldDB" id="A0A151IQK2"/>